<gene>
    <name evidence="2" type="ORF">SETTUDRAFT_46276</name>
</gene>
<name>R0K902_EXST2</name>
<dbReference type="RefSeq" id="XP_008022952.1">
    <property type="nucleotide sequence ID" value="XM_008024761.1"/>
</dbReference>
<evidence type="ECO:0000313" key="2">
    <source>
        <dbReference type="EMBL" id="EOA89453.1"/>
    </source>
</evidence>
<dbReference type="OrthoDB" id="3795533at2759"/>
<feature type="compositionally biased region" description="Basic residues" evidence="1">
    <location>
        <begin position="462"/>
        <end position="471"/>
    </location>
</feature>
<evidence type="ECO:0000256" key="1">
    <source>
        <dbReference type="SAM" id="MobiDB-lite"/>
    </source>
</evidence>
<reference evidence="2 3" key="1">
    <citation type="journal article" date="2012" name="PLoS Pathog.">
        <title>Diverse lifestyles and strategies of plant pathogenesis encoded in the genomes of eighteen Dothideomycetes fungi.</title>
        <authorList>
            <person name="Ohm R.A."/>
            <person name="Feau N."/>
            <person name="Henrissat B."/>
            <person name="Schoch C.L."/>
            <person name="Horwitz B.A."/>
            <person name="Barry K.W."/>
            <person name="Condon B.J."/>
            <person name="Copeland A.C."/>
            <person name="Dhillon B."/>
            <person name="Glaser F."/>
            <person name="Hesse C.N."/>
            <person name="Kosti I."/>
            <person name="LaButti K."/>
            <person name="Lindquist E.A."/>
            <person name="Lucas S."/>
            <person name="Salamov A.A."/>
            <person name="Bradshaw R.E."/>
            <person name="Ciuffetti L."/>
            <person name="Hamelin R.C."/>
            <person name="Kema G.H.J."/>
            <person name="Lawrence C."/>
            <person name="Scott J.A."/>
            <person name="Spatafora J.W."/>
            <person name="Turgeon B.G."/>
            <person name="de Wit P.J.G.M."/>
            <person name="Zhong S."/>
            <person name="Goodwin S.B."/>
            <person name="Grigoriev I.V."/>
        </authorList>
    </citation>
    <scope>NUCLEOTIDE SEQUENCE [LARGE SCALE GENOMIC DNA]</scope>
    <source>
        <strain evidence="3">28A</strain>
    </source>
</reference>
<dbReference type="HOGENOM" id="CLU_547653_0_0_1"/>
<dbReference type="Proteomes" id="UP000016935">
    <property type="component" value="Unassembled WGS sequence"/>
</dbReference>
<keyword evidence="3" id="KW-1185">Reference proteome</keyword>
<feature type="region of interest" description="Disordered" evidence="1">
    <location>
        <begin position="425"/>
        <end position="471"/>
    </location>
</feature>
<dbReference type="AlphaFoldDB" id="R0K902"/>
<feature type="compositionally biased region" description="Basic residues" evidence="1">
    <location>
        <begin position="432"/>
        <end position="454"/>
    </location>
</feature>
<protein>
    <submittedName>
        <fullName evidence="2">Uncharacterized protein</fullName>
    </submittedName>
</protein>
<sequence>MNIAAPTFNSLNKPQKRALILRDQLRFVDPLHLDEFLDGVSNHEPPAYTRVNGVIKPDLTFVTLKEEATRFDLGNVLLAEENNAIYRVYLVVENGQIQMQAEDPLPRDDEVLDSIPIHGFIARSTVPLFREKFQAIHARMTKINEARRAAYNMPAQEPTLVCEGETIARLDPSRAEQGRPSLQPNKARKRAPNEKILPHISNKRKRTSLDIIPASTKSRTLDTLPNHVKIDLFNSIVQTAFPNFEDLMTACWNVISIYTACGTDFPELHRAIVELKGVLLDFEHAFGHSGGERETPRYRRDFEAAERVYKGKERDAECEREGKPSARGVAGDDQVHVKMDPEQGNASGANEAHVDAPAENEKQTGNGHDAHHVSCSAGADARSEKSQIQHSAEHPLSDQSWYSCLTHSIPRHRYHVATTEASISINISTSTSKRRRRRRRSRRNSRNSKNRKRNTTPQTPTHRPHTHIPRRIHRLAHVECAADAYAASENQEDEEYYS</sequence>
<feature type="region of interest" description="Disordered" evidence="1">
    <location>
        <begin position="310"/>
        <end position="396"/>
    </location>
</feature>
<feature type="compositionally biased region" description="Basic and acidic residues" evidence="1">
    <location>
        <begin position="310"/>
        <end position="324"/>
    </location>
</feature>
<feature type="compositionally biased region" description="Basic and acidic residues" evidence="1">
    <location>
        <begin position="352"/>
        <end position="372"/>
    </location>
</feature>
<organism evidence="2 3">
    <name type="scientific">Exserohilum turcicum (strain 28A)</name>
    <name type="common">Northern leaf blight fungus</name>
    <name type="synonym">Setosphaeria turcica</name>
    <dbReference type="NCBI Taxonomy" id="671987"/>
    <lineage>
        <taxon>Eukaryota</taxon>
        <taxon>Fungi</taxon>
        <taxon>Dikarya</taxon>
        <taxon>Ascomycota</taxon>
        <taxon>Pezizomycotina</taxon>
        <taxon>Dothideomycetes</taxon>
        <taxon>Pleosporomycetidae</taxon>
        <taxon>Pleosporales</taxon>
        <taxon>Pleosporineae</taxon>
        <taxon>Pleosporaceae</taxon>
        <taxon>Exserohilum</taxon>
    </lineage>
</organism>
<feature type="region of interest" description="Disordered" evidence="1">
    <location>
        <begin position="172"/>
        <end position="192"/>
    </location>
</feature>
<proteinExistence type="predicted"/>
<dbReference type="eggNOG" id="ENOG502R8A5">
    <property type="taxonomic scope" value="Eukaryota"/>
</dbReference>
<feature type="compositionally biased region" description="Basic and acidic residues" evidence="1">
    <location>
        <begin position="381"/>
        <end position="396"/>
    </location>
</feature>
<dbReference type="GeneID" id="19405041"/>
<evidence type="ECO:0000313" key="3">
    <source>
        <dbReference type="Proteomes" id="UP000016935"/>
    </source>
</evidence>
<accession>R0K902</accession>
<reference evidence="2 3" key="2">
    <citation type="journal article" date="2013" name="PLoS Genet.">
        <title>Comparative genome structure, secondary metabolite, and effector coding capacity across Cochliobolus pathogens.</title>
        <authorList>
            <person name="Condon B.J."/>
            <person name="Leng Y."/>
            <person name="Wu D."/>
            <person name="Bushley K.E."/>
            <person name="Ohm R.A."/>
            <person name="Otillar R."/>
            <person name="Martin J."/>
            <person name="Schackwitz W."/>
            <person name="Grimwood J."/>
            <person name="MohdZainudin N."/>
            <person name="Xue C."/>
            <person name="Wang R."/>
            <person name="Manning V.A."/>
            <person name="Dhillon B."/>
            <person name="Tu Z.J."/>
            <person name="Steffenson B.J."/>
            <person name="Salamov A."/>
            <person name="Sun H."/>
            <person name="Lowry S."/>
            <person name="LaButti K."/>
            <person name="Han J."/>
            <person name="Copeland A."/>
            <person name="Lindquist E."/>
            <person name="Barry K."/>
            <person name="Schmutz J."/>
            <person name="Baker S.E."/>
            <person name="Ciuffetti L.M."/>
            <person name="Grigoriev I.V."/>
            <person name="Zhong S."/>
            <person name="Turgeon B.G."/>
        </authorList>
    </citation>
    <scope>NUCLEOTIDE SEQUENCE [LARGE SCALE GENOMIC DNA]</scope>
    <source>
        <strain evidence="3">28A</strain>
    </source>
</reference>
<dbReference type="EMBL" id="KB908515">
    <property type="protein sequence ID" value="EOA89453.1"/>
    <property type="molecule type" value="Genomic_DNA"/>
</dbReference>